<sequence>MGDHSARKRAGTSGHGSSSQALGRQSEQADPGGNDAILDEGREGMDRQHQGQSTAVWALEGRVGASSIVTKTIANIRAVRTRGRHGRTTNTDQGLAGSPNARRGDFPSRNESSKHTARPIVICSSVLGVELTCAPAFFNAWTSSAEHPFICQNRNLESRISSFSNSRTTLSRAPSCMLELKCEVIVLTLASPTFLNTILRTSAGRKNRSNANPKQNTERIPDVTVAAIPIFACSGEYVRWAWSTTVVVPAARASCIPAS</sequence>
<proteinExistence type="predicted"/>
<dbReference type="Proteomes" id="UP000799755">
    <property type="component" value="Unassembled WGS sequence"/>
</dbReference>
<protein>
    <submittedName>
        <fullName evidence="1">Uncharacterized protein</fullName>
    </submittedName>
</protein>
<dbReference type="EMBL" id="MU003506">
    <property type="protein sequence ID" value="KAF2470889.1"/>
    <property type="molecule type" value="Genomic_DNA"/>
</dbReference>
<accession>A0ACB6QV47</accession>
<name>A0ACB6QV47_9PLEO</name>
<evidence type="ECO:0000313" key="1">
    <source>
        <dbReference type="EMBL" id="KAF2470889.1"/>
    </source>
</evidence>
<evidence type="ECO:0000313" key="2">
    <source>
        <dbReference type="Proteomes" id="UP000799755"/>
    </source>
</evidence>
<comment type="caution">
    <text evidence="1">The sequence shown here is derived from an EMBL/GenBank/DDBJ whole genome shotgun (WGS) entry which is preliminary data.</text>
</comment>
<reference evidence="1" key="1">
    <citation type="journal article" date="2020" name="Stud. Mycol.">
        <title>101 Dothideomycetes genomes: a test case for predicting lifestyles and emergence of pathogens.</title>
        <authorList>
            <person name="Haridas S."/>
            <person name="Albert R."/>
            <person name="Binder M."/>
            <person name="Bloem J."/>
            <person name="Labutti K."/>
            <person name="Salamov A."/>
            <person name="Andreopoulos B."/>
            <person name="Baker S."/>
            <person name="Barry K."/>
            <person name="Bills G."/>
            <person name="Bluhm B."/>
            <person name="Cannon C."/>
            <person name="Castanera R."/>
            <person name="Culley D."/>
            <person name="Daum C."/>
            <person name="Ezra D."/>
            <person name="Gonzalez J."/>
            <person name="Henrissat B."/>
            <person name="Kuo A."/>
            <person name="Liang C."/>
            <person name="Lipzen A."/>
            <person name="Lutzoni F."/>
            <person name="Magnuson J."/>
            <person name="Mondo S."/>
            <person name="Nolan M."/>
            <person name="Ohm R."/>
            <person name="Pangilinan J."/>
            <person name="Park H.-J."/>
            <person name="Ramirez L."/>
            <person name="Alfaro M."/>
            <person name="Sun H."/>
            <person name="Tritt A."/>
            <person name="Yoshinaga Y."/>
            <person name="Zwiers L.-H."/>
            <person name="Turgeon B."/>
            <person name="Goodwin S."/>
            <person name="Spatafora J."/>
            <person name="Crous P."/>
            <person name="Grigoriev I."/>
        </authorList>
    </citation>
    <scope>NUCLEOTIDE SEQUENCE</scope>
    <source>
        <strain evidence="1">ATCC 200398</strain>
    </source>
</reference>
<keyword evidence="2" id="KW-1185">Reference proteome</keyword>
<gene>
    <name evidence="1" type="ORF">BDR25DRAFT_368560</name>
</gene>
<organism evidence="1 2">
    <name type="scientific">Lindgomyces ingoldianus</name>
    <dbReference type="NCBI Taxonomy" id="673940"/>
    <lineage>
        <taxon>Eukaryota</taxon>
        <taxon>Fungi</taxon>
        <taxon>Dikarya</taxon>
        <taxon>Ascomycota</taxon>
        <taxon>Pezizomycotina</taxon>
        <taxon>Dothideomycetes</taxon>
        <taxon>Pleosporomycetidae</taxon>
        <taxon>Pleosporales</taxon>
        <taxon>Lindgomycetaceae</taxon>
        <taxon>Lindgomyces</taxon>
    </lineage>
</organism>